<dbReference type="AlphaFoldDB" id="A0A811U3E1"/>
<feature type="non-terminal residue" evidence="2">
    <location>
        <position position="54"/>
    </location>
</feature>
<evidence type="ECO:0000313" key="2">
    <source>
        <dbReference type="EMBL" id="CAD6992557.1"/>
    </source>
</evidence>
<gene>
    <name evidence="2" type="ORF">CCAP1982_LOCUS1403</name>
</gene>
<organism evidence="2 3">
    <name type="scientific">Ceratitis capitata</name>
    <name type="common">Mediterranean fruit fly</name>
    <name type="synonym">Tephritis capitata</name>
    <dbReference type="NCBI Taxonomy" id="7213"/>
    <lineage>
        <taxon>Eukaryota</taxon>
        <taxon>Metazoa</taxon>
        <taxon>Ecdysozoa</taxon>
        <taxon>Arthropoda</taxon>
        <taxon>Hexapoda</taxon>
        <taxon>Insecta</taxon>
        <taxon>Pterygota</taxon>
        <taxon>Neoptera</taxon>
        <taxon>Endopterygota</taxon>
        <taxon>Diptera</taxon>
        <taxon>Brachycera</taxon>
        <taxon>Muscomorpha</taxon>
        <taxon>Tephritoidea</taxon>
        <taxon>Tephritidae</taxon>
        <taxon>Ceratitis</taxon>
        <taxon>Ceratitis</taxon>
    </lineage>
</organism>
<keyword evidence="3" id="KW-1185">Reference proteome</keyword>
<proteinExistence type="predicted"/>
<dbReference type="EMBL" id="CAJHJT010000001">
    <property type="protein sequence ID" value="CAD6992557.1"/>
    <property type="molecule type" value="Genomic_DNA"/>
</dbReference>
<feature type="region of interest" description="Disordered" evidence="1">
    <location>
        <begin position="32"/>
        <end position="54"/>
    </location>
</feature>
<accession>A0A811U3E1</accession>
<sequence length="54" mass="5446">MVMAAADAGGGDFGNVAMWYSGVKIALSTINNSNGSSISSRCSSSSNNNNNMAL</sequence>
<reference evidence="2" key="1">
    <citation type="submission" date="2020-11" db="EMBL/GenBank/DDBJ databases">
        <authorList>
            <person name="Whitehead M."/>
        </authorList>
    </citation>
    <scope>NUCLEOTIDE SEQUENCE</scope>
    <source>
        <strain evidence="2">EGII</strain>
    </source>
</reference>
<dbReference type="Proteomes" id="UP000606786">
    <property type="component" value="Unassembled WGS sequence"/>
</dbReference>
<evidence type="ECO:0000256" key="1">
    <source>
        <dbReference type="SAM" id="MobiDB-lite"/>
    </source>
</evidence>
<protein>
    <submittedName>
        <fullName evidence="2">(Mediterranean fruit fly) hypothetical protein</fullName>
    </submittedName>
</protein>
<comment type="caution">
    <text evidence="2">The sequence shown here is derived from an EMBL/GenBank/DDBJ whole genome shotgun (WGS) entry which is preliminary data.</text>
</comment>
<name>A0A811U3E1_CERCA</name>
<evidence type="ECO:0000313" key="3">
    <source>
        <dbReference type="Proteomes" id="UP000606786"/>
    </source>
</evidence>